<reference evidence="2" key="1">
    <citation type="journal article" date="2012" name="Nat. Genet.">
        <title>Whole-genome sequence of Schistosoma haematobium.</title>
        <authorList>
            <person name="Young N.D."/>
            <person name="Jex A.R."/>
            <person name="Li B."/>
            <person name="Liu S."/>
            <person name="Yang L."/>
            <person name="Xiong Z."/>
            <person name="Li Y."/>
            <person name="Cantacessi C."/>
            <person name="Hall R.S."/>
            <person name="Xu X."/>
            <person name="Chen F."/>
            <person name="Wu X."/>
            <person name="Zerlotini A."/>
            <person name="Oliveira G."/>
            <person name="Hofmann A."/>
            <person name="Zhang G."/>
            <person name="Fang X."/>
            <person name="Kang Y."/>
            <person name="Campbell B.E."/>
            <person name="Loukas A."/>
            <person name="Ranganathan S."/>
            <person name="Rollinson D."/>
            <person name="Rinaldi G."/>
            <person name="Brindley P.J."/>
            <person name="Yang H."/>
            <person name="Wang J."/>
            <person name="Wang J."/>
            <person name="Gasser R.B."/>
        </authorList>
    </citation>
    <scope>NUCLEOTIDE SEQUENCE</scope>
</reference>
<proteinExistence type="predicted"/>
<dbReference type="CTD" id="24593681"/>
<reference evidence="2" key="2">
    <citation type="journal article" date="2019" name="Gigascience">
        <title>High-quality Schistosoma haematobium genome achieved by single-molecule and long-range sequencing.</title>
        <authorList>
            <person name="Stroehlein A.J."/>
            <person name="Korhonen P.K."/>
            <person name="Chong T.M."/>
            <person name="Lim Y.L."/>
            <person name="Chan K.G."/>
            <person name="Webster B."/>
            <person name="Rollinson D."/>
            <person name="Brindley P.J."/>
            <person name="Gasser R.B."/>
            <person name="Young N.D."/>
        </authorList>
    </citation>
    <scope>NUCLEOTIDE SEQUENCE</scope>
</reference>
<gene>
    <name evidence="2" type="primary">FANCD2_1</name>
    <name evidence="2" type="ORF">MS3_00003156</name>
</gene>
<feature type="compositionally biased region" description="Polar residues" evidence="1">
    <location>
        <begin position="1"/>
        <end position="20"/>
    </location>
</feature>
<dbReference type="Proteomes" id="UP000471633">
    <property type="component" value="Unassembled WGS sequence"/>
</dbReference>
<feature type="region of interest" description="Disordered" evidence="1">
    <location>
        <begin position="1"/>
        <end position="28"/>
    </location>
</feature>
<dbReference type="RefSeq" id="XP_051070892.1">
    <property type="nucleotide sequence ID" value="XM_051210876.1"/>
</dbReference>
<dbReference type="EMBL" id="AMPZ03000002">
    <property type="protein sequence ID" value="KAH9590497.1"/>
    <property type="molecule type" value="Genomic_DNA"/>
</dbReference>
<reference evidence="2" key="3">
    <citation type="submission" date="2021-06" db="EMBL/GenBank/DDBJ databases">
        <title>Chromosome-level genome assembly for S. haematobium.</title>
        <authorList>
            <person name="Stroehlein A.J."/>
        </authorList>
    </citation>
    <scope>NUCLEOTIDE SEQUENCE</scope>
</reference>
<evidence type="ECO:0000256" key="1">
    <source>
        <dbReference type="SAM" id="MobiDB-lite"/>
    </source>
</evidence>
<feature type="compositionally biased region" description="Basic and acidic residues" evidence="1">
    <location>
        <begin position="187"/>
        <end position="201"/>
    </location>
</feature>
<evidence type="ECO:0000313" key="2">
    <source>
        <dbReference type="EMBL" id="KAH9590497.1"/>
    </source>
</evidence>
<keyword evidence="3" id="KW-1185">Reference proteome</keyword>
<evidence type="ECO:0000313" key="3">
    <source>
        <dbReference type="Proteomes" id="UP000471633"/>
    </source>
</evidence>
<dbReference type="AlphaFoldDB" id="A0A922S272"/>
<sequence>MSDSAASQDECNAIQQSDSPQIPRKHGKKTVFVKSSKMAKVSRKAIKSDKLCVMPSLRELTTCFRELDLSAIVLGLSSWPWIVKCNDNQVSNVSSIDWTTLTWLLDELSIRLDYVIGIPLPATNGWNAFERLNNLTESSKLAYFTYIVPYLVYILVHAVDYISGIAKHANYSNNVSDTVFSSDSSDDERSSQDITESKKSQSDAPTSEKTNPINGSKFIESLSSGLNCQISSIVCICLRSLLMFTNGFINLSPNVERYLFDSPDSLAISSMTTFTYNTINTFAKCCKSNINTSATREIMINAEGIIRPDHYKPINHDYDVEQTTLFMKQMDEVDGKFFVDIYDENHDSLPILKEINVPRFDNAALSENLRTIIEYLMKNLTPSRLPSAHAALLHCRLVFYLSSLYYECQNSLSVSCQSDENTFWVPNLFSYTKDVLNQEWEASIKLKDQTYSECLQALLSFHLRCQFYRSKKLCSLSQSTSLLVDFTRRVLAPAVQCHQNIIHPLSSNGVSDNLHNSYRTLNRQTIDIFCREVLESVV</sequence>
<feature type="compositionally biased region" description="Polar residues" evidence="1">
    <location>
        <begin position="202"/>
        <end position="212"/>
    </location>
</feature>
<organism evidence="2 3">
    <name type="scientific">Schistosoma haematobium</name>
    <name type="common">Blood fluke</name>
    <dbReference type="NCBI Taxonomy" id="6185"/>
    <lineage>
        <taxon>Eukaryota</taxon>
        <taxon>Metazoa</taxon>
        <taxon>Spiralia</taxon>
        <taxon>Lophotrochozoa</taxon>
        <taxon>Platyhelminthes</taxon>
        <taxon>Trematoda</taxon>
        <taxon>Digenea</taxon>
        <taxon>Strigeidida</taxon>
        <taxon>Schistosomatoidea</taxon>
        <taxon>Schistosomatidae</taxon>
        <taxon>Schistosoma</taxon>
    </lineage>
</organism>
<name>A0A922S272_SCHHA</name>
<protein>
    <submittedName>
        <fullName evidence="2">Fanconi anemia group D2 protein</fullName>
    </submittedName>
</protein>
<feature type="region of interest" description="Disordered" evidence="1">
    <location>
        <begin position="181"/>
        <end position="212"/>
    </location>
</feature>
<reference evidence="2" key="4">
    <citation type="journal article" date="2022" name="PLoS Pathog.">
        <title>Chromosome-level genome of Schistosoma haematobium underpins genome-wide explorations of molecular variation.</title>
        <authorList>
            <person name="Stroehlein A.J."/>
            <person name="Korhonen P.K."/>
            <person name="Lee V.V."/>
            <person name="Ralph S.A."/>
            <person name="Mentink-Kane M."/>
            <person name="You H."/>
            <person name="McManus D.P."/>
            <person name="Tchuente L.T."/>
            <person name="Stothard J.R."/>
            <person name="Kaur P."/>
            <person name="Dudchenko O."/>
            <person name="Aiden E.L."/>
            <person name="Yang B."/>
            <person name="Yang H."/>
            <person name="Emery A.M."/>
            <person name="Webster B.L."/>
            <person name="Brindley P.J."/>
            <person name="Rollinson D."/>
            <person name="Chang B.C.H."/>
            <person name="Gasser R.B."/>
            <person name="Young N.D."/>
        </authorList>
    </citation>
    <scope>NUCLEOTIDE SEQUENCE</scope>
</reference>
<comment type="caution">
    <text evidence="2">The sequence shown here is derived from an EMBL/GenBank/DDBJ whole genome shotgun (WGS) entry which is preliminary data.</text>
</comment>
<accession>A0A922S272</accession>
<dbReference type="GeneID" id="24593681"/>